<protein>
    <submittedName>
        <fullName evidence="1">Uncharacterized protein</fullName>
    </submittedName>
</protein>
<reference evidence="1 2" key="1">
    <citation type="submission" date="2024-02" db="EMBL/GenBank/DDBJ databases">
        <title>Deinococcus caeni NBRC 101312.</title>
        <authorList>
            <person name="Ichikawa N."/>
            <person name="Katano-Makiyama Y."/>
            <person name="Hidaka K."/>
        </authorList>
    </citation>
    <scope>NUCLEOTIDE SEQUENCE [LARGE SCALE GENOMIC DNA]</scope>
    <source>
        <strain evidence="1 2">NBRC 101312</strain>
    </source>
</reference>
<dbReference type="EMBL" id="BAABQU010000002">
    <property type="protein sequence ID" value="GAA5438738.1"/>
    <property type="molecule type" value="Genomic_DNA"/>
</dbReference>
<name>A0ABP9U855_9DEIO</name>
<evidence type="ECO:0000313" key="2">
    <source>
        <dbReference type="Proteomes" id="UP001423409"/>
    </source>
</evidence>
<keyword evidence="2" id="KW-1185">Reference proteome</keyword>
<accession>A0ABP9U855</accession>
<organism evidence="1 2">
    <name type="scientific">Deinococcus caeni</name>
    <dbReference type="NCBI Taxonomy" id="569127"/>
    <lineage>
        <taxon>Bacteria</taxon>
        <taxon>Thermotogati</taxon>
        <taxon>Deinococcota</taxon>
        <taxon>Deinococci</taxon>
        <taxon>Deinococcales</taxon>
        <taxon>Deinococcaceae</taxon>
        <taxon>Deinococcus</taxon>
    </lineage>
</organism>
<dbReference type="RefSeq" id="WP_345440755.1">
    <property type="nucleotide sequence ID" value="NZ_BAABQU010000002.1"/>
</dbReference>
<evidence type="ECO:0000313" key="1">
    <source>
        <dbReference type="EMBL" id="GAA5438738.1"/>
    </source>
</evidence>
<sequence>MSHAPTDTPLTEEELLQVVITREEIRDVEFDWFAADTRGHVAQFLAAGDDTVPQAALQSEGLLERTHVWIDMRPEAEEPNAPAGGFDEHLTPAQRRGAFVYDRIPGRAGVYRLVAAPRAPFTLSDMPANVQAYLNTLRLNVSFGAPHLFIGPDGRAHELTPDEAGPHPS</sequence>
<dbReference type="Proteomes" id="UP001423409">
    <property type="component" value="Unassembled WGS sequence"/>
</dbReference>
<gene>
    <name evidence="1" type="ORF">Dcae01_00231</name>
</gene>
<proteinExistence type="predicted"/>
<comment type="caution">
    <text evidence="1">The sequence shown here is derived from an EMBL/GenBank/DDBJ whole genome shotgun (WGS) entry which is preliminary data.</text>
</comment>